<name>A0A1S0ULM0_LOALO</name>
<reference evidence="1" key="1">
    <citation type="submission" date="2012-04" db="EMBL/GenBank/DDBJ databases">
        <title>The Genome Sequence of Loa loa.</title>
        <authorList>
            <consortium name="The Broad Institute Genome Sequencing Platform"/>
            <consortium name="Broad Institute Genome Sequencing Center for Infectious Disease"/>
            <person name="Nutman T.B."/>
            <person name="Fink D.L."/>
            <person name="Russ C."/>
            <person name="Young S."/>
            <person name="Zeng Q."/>
            <person name="Gargeya S."/>
            <person name="Alvarado L."/>
            <person name="Berlin A."/>
            <person name="Chapman S.B."/>
            <person name="Chen Z."/>
            <person name="Freedman E."/>
            <person name="Gellesch M."/>
            <person name="Goldberg J."/>
            <person name="Griggs A."/>
            <person name="Gujja S."/>
            <person name="Heilman E.R."/>
            <person name="Heiman D."/>
            <person name="Howarth C."/>
            <person name="Mehta T."/>
            <person name="Neiman D."/>
            <person name="Pearson M."/>
            <person name="Roberts A."/>
            <person name="Saif S."/>
            <person name="Shea T."/>
            <person name="Shenoy N."/>
            <person name="Sisk P."/>
            <person name="Stolte C."/>
            <person name="Sykes S."/>
            <person name="White J."/>
            <person name="Yandava C."/>
            <person name="Haas B."/>
            <person name="Henn M.R."/>
            <person name="Nusbaum C."/>
            <person name="Birren B."/>
        </authorList>
    </citation>
    <scope>NUCLEOTIDE SEQUENCE [LARGE SCALE GENOMIC DNA]</scope>
</reference>
<dbReference type="CTD" id="31251595"/>
<sequence>MPNHCRMLSCVRGRGASGHRTVDLRLQMVECALVVYDTSRGTPFRPCRVDTSGDFQNKATIRSNCRPKVLERVCSR</sequence>
<dbReference type="EMBL" id="JH712115">
    <property type="protein sequence ID" value="EJD75684.1"/>
    <property type="molecule type" value="Genomic_DNA"/>
</dbReference>
<dbReference type="AlphaFoldDB" id="A0A1S0ULM0"/>
<dbReference type="RefSeq" id="XP_020306530.1">
    <property type="nucleotide sequence ID" value="XM_020449873.1"/>
</dbReference>
<organism evidence="1">
    <name type="scientific">Loa loa</name>
    <name type="common">Eye worm</name>
    <name type="synonym">Filaria loa</name>
    <dbReference type="NCBI Taxonomy" id="7209"/>
    <lineage>
        <taxon>Eukaryota</taxon>
        <taxon>Metazoa</taxon>
        <taxon>Ecdysozoa</taxon>
        <taxon>Nematoda</taxon>
        <taxon>Chromadorea</taxon>
        <taxon>Rhabditida</taxon>
        <taxon>Spirurina</taxon>
        <taxon>Spiruromorpha</taxon>
        <taxon>Filarioidea</taxon>
        <taxon>Onchocercidae</taxon>
        <taxon>Loa</taxon>
    </lineage>
</organism>
<dbReference type="InParanoid" id="A0A1S0ULM0"/>
<dbReference type="GeneID" id="31251595"/>
<evidence type="ECO:0000313" key="1">
    <source>
        <dbReference type="EMBL" id="EJD75684.1"/>
    </source>
</evidence>
<gene>
    <name evidence="1" type="ORF">LOAG_17211</name>
</gene>
<dbReference type="KEGG" id="loa:LOAG_17211"/>
<protein>
    <submittedName>
        <fullName evidence="1">Uncharacterized protein</fullName>
    </submittedName>
</protein>
<accession>A0A1S0ULM0</accession>
<proteinExistence type="predicted"/>